<dbReference type="AlphaFoldDB" id="A0A381VLV8"/>
<name>A0A381VLV8_9ZZZZ</name>
<organism evidence="1">
    <name type="scientific">marine metagenome</name>
    <dbReference type="NCBI Taxonomy" id="408172"/>
    <lineage>
        <taxon>unclassified sequences</taxon>
        <taxon>metagenomes</taxon>
        <taxon>ecological metagenomes</taxon>
    </lineage>
</organism>
<gene>
    <name evidence="1" type="ORF">METZ01_LOCUS94134</name>
</gene>
<dbReference type="EMBL" id="UINC01009199">
    <property type="protein sequence ID" value="SVA41280.1"/>
    <property type="molecule type" value="Genomic_DNA"/>
</dbReference>
<accession>A0A381VLV8</accession>
<reference evidence="1" key="1">
    <citation type="submission" date="2018-05" db="EMBL/GenBank/DDBJ databases">
        <authorList>
            <person name="Lanie J.A."/>
            <person name="Ng W.-L."/>
            <person name="Kazmierczak K.M."/>
            <person name="Andrzejewski T.M."/>
            <person name="Davidsen T.M."/>
            <person name="Wayne K.J."/>
            <person name="Tettelin H."/>
            <person name="Glass J.I."/>
            <person name="Rusch D."/>
            <person name="Podicherti R."/>
            <person name="Tsui H.-C.T."/>
            <person name="Winkler M.E."/>
        </authorList>
    </citation>
    <scope>NUCLEOTIDE SEQUENCE</scope>
</reference>
<sequence length="49" mass="5582">MVDHCEAAILKSAVLKLSLPNFSWNIVEQAHFVVEGKKHFQDEYLGIPE</sequence>
<protein>
    <submittedName>
        <fullName evidence="1">Uncharacterized protein</fullName>
    </submittedName>
</protein>
<evidence type="ECO:0000313" key="1">
    <source>
        <dbReference type="EMBL" id="SVA41280.1"/>
    </source>
</evidence>
<proteinExistence type="predicted"/>